<dbReference type="Gene3D" id="1.10.760.10">
    <property type="entry name" value="Cytochrome c-like domain"/>
    <property type="match status" value="3"/>
</dbReference>
<dbReference type="PANTHER" id="PTHR35008:SF4">
    <property type="entry name" value="BLL4482 PROTEIN"/>
    <property type="match status" value="1"/>
</dbReference>
<feature type="chain" id="PRO_5046310958" evidence="5">
    <location>
        <begin position="21"/>
        <end position="424"/>
    </location>
</feature>
<feature type="signal peptide" evidence="5">
    <location>
        <begin position="1"/>
        <end position="20"/>
    </location>
</feature>
<evidence type="ECO:0000256" key="2">
    <source>
        <dbReference type="ARBA" id="ARBA00022723"/>
    </source>
</evidence>
<comment type="caution">
    <text evidence="7">The sequence shown here is derived from an EMBL/GenBank/DDBJ whole genome shotgun (WGS) entry which is preliminary data.</text>
</comment>
<evidence type="ECO:0000256" key="3">
    <source>
        <dbReference type="ARBA" id="ARBA00023004"/>
    </source>
</evidence>
<evidence type="ECO:0000259" key="6">
    <source>
        <dbReference type="PROSITE" id="PS51007"/>
    </source>
</evidence>
<feature type="domain" description="Cytochrome c" evidence="6">
    <location>
        <begin position="313"/>
        <end position="403"/>
    </location>
</feature>
<reference evidence="7 8" key="1">
    <citation type="submission" date="2021-11" db="EMBL/GenBank/DDBJ databases">
        <authorList>
            <person name="Liang Q."/>
            <person name="Mou H."/>
            <person name="Liu Z."/>
        </authorList>
    </citation>
    <scope>NUCLEOTIDE SEQUENCE [LARGE SCALE GENOMIC DNA]</scope>
    <source>
        <strain evidence="7 8">CHU3</strain>
    </source>
</reference>
<accession>A0ABT2YEU9</accession>
<dbReference type="InterPro" id="IPR009056">
    <property type="entry name" value="Cyt_c-like_dom"/>
</dbReference>
<protein>
    <submittedName>
        <fullName evidence="7">Cytochrome c</fullName>
    </submittedName>
</protein>
<evidence type="ECO:0000313" key="7">
    <source>
        <dbReference type="EMBL" id="MCV2368583.1"/>
    </source>
</evidence>
<dbReference type="Proteomes" id="UP001209701">
    <property type="component" value="Unassembled WGS sequence"/>
</dbReference>
<dbReference type="InterPro" id="IPR051459">
    <property type="entry name" value="Cytochrome_c-type_DH"/>
</dbReference>
<keyword evidence="5" id="KW-0732">Signal</keyword>
<organism evidence="7 8">
    <name type="scientific">Roseateles oligotrophus</name>
    <dbReference type="NCBI Taxonomy" id="1769250"/>
    <lineage>
        <taxon>Bacteria</taxon>
        <taxon>Pseudomonadati</taxon>
        <taxon>Pseudomonadota</taxon>
        <taxon>Betaproteobacteria</taxon>
        <taxon>Burkholderiales</taxon>
        <taxon>Sphaerotilaceae</taxon>
        <taxon>Roseateles</taxon>
    </lineage>
</organism>
<dbReference type="SUPFAM" id="SSF46626">
    <property type="entry name" value="Cytochrome c"/>
    <property type="match status" value="3"/>
</dbReference>
<keyword evidence="2 4" id="KW-0479">Metal-binding</keyword>
<evidence type="ECO:0000256" key="1">
    <source>
        <dbReference type="ARBA" id="ARBA00022617"/>
    </source>
</evidence>
<dbReference type="EMBL" id="JAJIRN010000004">
    <property type="protein sequence ID" value="MCV2368583.1"/>
    <property type="molecule type" value="Genomic_DNA"/>
</dbReference>
<keyword evidence="8" id="KW-1185">Reference proteome</keyword>
<proteinExistence type="predicted"/>
<dbReference type="Pfam" id="PF00034">
    <property type="entry name" value="Cytochrom_C"/>
    <property type="match status" value="2"/>
</dbReference>
<sequence length="424" mass="45097">MKRRFAVAAALLASLTLAGGAVYQLNHLDESIEPKPPALATPALLARGEYLARAGNCMGCHTRRGGVPYAGGRAIPTPFGDVFAPNLTPDLATGLGQWSEADFWAALHNGRSKDGRLLTPAFPYTNYTLVTRDDADALFAYLRSLPATAQANPAHELRFPYNTQPALALWRALYFRPAVFQAEPSRGAEWNRGAYLSQGLGHCNACHGARNSLGATQGPDDFSGGMLESLAWYAPSLHDPAEASVAAWSPSALRQWLKTGSSPSASALGPMGEVVLGSTQHLTDADLKAMAVYLQGLPQHSASEPAPKRPDLALREQGQALYGDHCASCHGEQGEGKAAAYPALAGNRALLMQNPANLLRIIQRGGFAPATASNPRPYGMPPFAGILSDKEQAALASFVRNAWGNKAADVRPLDVLQLKTQRVD</sequence>
<dbReference type="InterPro" id="IPR014353">
    <property type="entry name" value="Membr-bd_ADH_cyt_c"/>
</dbReference>
<dbReference type="PROSITE" id="PS51007">
    <property type="entry name" value="CYTC"/>
    <property type="match status" value="3"/>
</dbReference>
<evidence type="ECO:0000256" key="4">
    <source>
        <dbReference type="PROSITE-ProRule" id="PRU00433"/>
    </source>
</evidence>
<dbReference type="RefSeq" id="WP_263571170.1">
    <property type="nucleotide sequence ID" value="NZ_JAJIRN010000004.1"/>
</dbReference>
<name>A0ABT2YEU9_9BURK</name>
<evidence type="ECO:0000256" key="5">
    <source>
        <dbReference type="SAM" id="SignalP"/>
    </source>
</evidence>
<keyword evidence="1 4" id="KW-0349">Heme</keyword>
<feature type="domain" description="Cytochrome c" evidence="6">
    <location>
        <begin position="43"/>
        <end position="146"/>
    </location>
</feature>
<evidence type="ECO:0000313" key="8">
    <source>
        <dbReference type="Proteomes" id="UP001209701"/>
    </source>
</evidence>
<keyword evidence="3 4" id="KW-0408">Iron</keyword>
<dbReference type="InterPro" id="IPR036909">
    <property type="entry name" value="Cyt_c-like_dom_sf"/>
</dbReference>
<dbReference type="PANTHER" id="PTHR35008">
    <property type="entry name" value="BLL4482 PROTEIN-RELATED"/>
    <property type="match status" value="1"/>
</dbReference>
<gene>
    <name evidence="7" type="ORF">LNV07_10835</name>
</gene>
<dbReference type="PIRSF" id="PIRSF000018">
    <property type="entry name" value="Mb_ADH_cyt_c"/>
    <property type="match status" value="1"/>
</dbReference>
<feature type="domain" description="Cytochrome c" evidence="6">
    <location>
        <begin position="188"/>
        <end position="298"/>
    </location>
</feature>